<sequence length="81" mass="8773">MDTQPPAQQVTSPWGNEEALKFVPSVAGSISSASVAATEMADPLLVAKLCEILEAVGDRVVLRKNVGEQRNNWNSFFLDIN</sequence>
<gene>
    <name evidence="1" type="ORF">MLD38_010547</name>
</gene>
<dbReference type="EMBL" id="CM042883">
    <property type="protein sequence ID" value="KAI4372301.1"/>
    <property type="molecule type" value="Genomic_DNA"/>
</dbReference>
<reference evidence="2" key="1">
    <citation type="journal article" date="2023" name="Front. Plant Sci.">
        <title>Chromosomal-level genome assembly of Melastoma candidum provides insights into trichome evolution.</title>
        <authorList>
            <person name="Zhong Y."/>
            <person name="Wu W."/>
            <person name="Sun C."/>
            <person name="Zou P."/>
            <person name="Liu Y."/>
            <person name="Dai S."/>
            <person name="Zhou R."/>
        </authorList>
    </citation>
    <scope>NUCLEOTIDE SEQUENCE [LARGE SCALE GENOMIC DNA]</scope>
</reference>
<comment type="caution">
    <text evidence="1">The sequence shown here is derived from an EMBL/GenBank/DDBJ whole genome shotgun (WGS) entry which is preliminary data.</text>
</comment>
<organism evidence="1 2">
    <name type="scientific">Melastoma candidum</name>
    <dbReference type="NCBI Taxonomy" id="119954"/>
    <lineage>
        <taxon>Eukaryota</taxon>
        <taxon>Viridiplantae</taxon>
        <taxon>Streptophyta</taxon>
        <taxon>Embryophyta</taxon>
        <taxon>Tracheophyta</taxon>
        <taxon>Spermatophyta</taxon>
        <taxon>Magnoliopsida</taxon>
        <taxon>eudicotyledons</taxon>
        <taxon>Gunneridae</taxon>
        <taxon>Pentapetalae</taxon>
        <taxon>rosids</taxon>
        <taxon>malvids</taxon>
        <taxon>Myrtales</taxon>
        <taxon>Melastomataceae</taxon>
        <taxon>Melastomatoideae</taxon>
        <taxon>Melastomateae</taxon>
        <taxon>Melastoma</taxon>
    </lineage>
</organism>
<evidence type="ECO:0000313" key="1">
    <source>
        <dbReference type="EMBL" id="KAI4372301.1"/>
    </source>
</evidence>
<accession>A0ACB9QZM3</accession>
<proteinExistence type="predicted"/>
<keyword evidence="2" id="KW-1185">Reference proteome</keyword>
<protein>
    <submittedName>
        <fullName evidence="1">Uncharacterized protein</fullName>
    </submittedName>
</protein>
<evidence type="ECO:0000313" key="2">
    <source>
        <dbReference type="Proteomes" id="UP001057402"/>
    </source>
</evidence>
<dbReference type="Proteomes" id="UP001057402">
    <property type="component" value="Chromosome 4"/>
</dbReference>
<name>A0ACB9QZM3_9MYRT</name>